<protein>
    <submittedName>
        <fullName evidence="1">Uncharacterized protein</fullName>
    </submittedName>
</protein>
<sequence length="153" mass="17524">MAWLRLLNPITTFCRDISEEKTHPAAEASPSNTNALGMLTWNRHWTELENKVEISWRAFKCLPKTPISGRKILVFFARCFPKTLISGPGDRFAVFTSCLVPRAPRAEQSRIRAFFSWMKIFNEVLLAAIALRERQNLKNPLDFSPFLLDLLSG</sequence>
<accession>A0A3M0KWM1</accession>
<gene>
    <name evidence="1" type="ORF">DUI87_05226</name>
</gene>
<reference evidence="1 2" key="1">
    <citation type="submission" date="2018-07" db="EMBL/GenBank/DDBJ databases">
        <title>A high quality draft genome assembly of the barn swallow (H. rustica rustica).</title>
        <authorList>
            <person name="Formenti G."/>
            <person name="Chiara M."/>
            <person name="Poveda L."/>
            <person name="Francoijs K.-J."/>
            <person name="Bonisoli-Alquati A."/>
            <person name="Canova L."/>
            <person name="Gianfranceschi L."/>
            <person name="Horner D.S."/>
            <person name="Saino N."/>
        </authorList>
    </citation>
    <scope>NUCLEOTIDE SEQUENCE [LARGE SCALE GENOMIC DNA]</scope>
    <source>
        <strain evidence="1">Chelidonia</strain>
        <tissue evidence="1">Blood</tissue>
    </source>
</reference>
<proteinExistence type="predicted"/>
<evidence type="ECO:0000313" key="2">
    <source>
        <dbReference type="Proteomes" id="UP000269221"/>
    </source>
</evidence>
<name>A0A3M0KWM1_HIRRU</name>
<comment type="caution">
    <text evidence="1">The sequence shown here is derived from an EMBL/GenBank/DDBJ whole genome shotgun (WGS) entry which is preliminary data.</text>
</comment>
<keyword evidence="2" id="KW-1185">Reference proteome</keyword>
<dbReference type="EMBL" id="QRBI01000098">
    <property type="protein sequence ID" value="RMC17563.1"/>
    <property type="molecule type" value="Genomic_DNA"/>
</dbReference>
<organism evidence="1 2">
    <name type="scientific">Hirundo rustica rustica</name>
    <dbReference type="NCBI Taxonomy" id="333673"/>
    <lineage>
        <taxon>Eukaryota</taxon>
        <taxon>Metazoa</taxon>
        <taxon>Chordata</taxon>
        <taxon>Craniata</taxon>
        <taxon>Vertebrata</taxon>
        <taxon>Euteleostomi</taxon>
        <taxon>Archelosauria</taxon>
        <taxon>Archosauria</taxon>
        <taxon>Dinosauria</taxon>
        <taxon>Saurischia</taxon>
        <taxon>Theropoda</taxon>
        <taxon>Coelurosauria</taxon>
        <taxon>Aves</taxon>
        <taxon>Neognathae</taxon>
        <taxon>Neoaves</taxon>
        <taxon>Telluraves</taxon>
        <taxon>Australaves</taxon>
        <taxon>Passeriformes</taxon>
        <taxon>Sylvioidea</taxon>
        <taxon>Hirundinidae</taxon>
        <taxon>Hirundo</taxon>
    </lineage>
</organism>
<dbReference type="Proteomes" id="UP000269221">
    <property type="component" value="Unassembled WGS sequence"/>
</dbReference>
<dbReference type="AlphaFoldDB" id="A0A3M0KWM1"/>
<evidence type="ECO:0000313" key="1">
    <source>
        <dbReference type="EMBL" id="RMC17563.1"/>
    </source>
</evidence>